<evidence type="ECO:0000259" key="3">
    <source>
        <dbReference type="Pfam" id="PF22659"/>
    </source>
</evidence>
<dbReference type="InterPro" id="IPR029068">
    <property type="entry name" value="Glyas_Bleomycin-R_OHBP_Dase"/>
</dbReference>
<keyword evidence="5" id="KW-1185">Reference proteome</keyword>
<comment type="caution">
    <text evidence="4">The sequence shown here is derived from an EMBL/GenBank/DDBJ whole genome shotgun (WGS) entry which is preliminary data.</text>
</comment>
<evidence type="ECO:0000256" key="1">
    <source>
        <dbReference type="SAM" id="MobiDB-lite"/>
    </source>
</evidence>
<dbReference type="SUPFAM" id="SSF54593">
    <property type="entry name" value="Glyoxalase/Bleomycin resistance protein/Dihydroxybiphenyl dioxygenase"/>
    <property type="match status" value="1"/>
</dbReference>
<sequence length="130" mass="14507">MRHPVLRVCRPSDDPEALLPFYREGLGFDVLCRFRDRQGFDGVMLGHPGAPYHLEFTRAAGRRAGRAPSLDHLLVFFVPDATAWSAAVARMRCAGSAPVQSFNSDRDRSGESSEDPDGYRVVIRQSTWTV</sequence>
<evidence type="ECO:0000259" key="2">
    <source>
        <dbReference type="Pfam" id="PF22658"/>
    </source>
</evidence>
<feature type="domain" description="YycE-like C-terminal" evidence="3">
    <location>
        <begin position="71"/>
        <end position="123"/>
    </location>
</feature>
<feature type="domain" description="YycE-like N-terminal" evidence="2">
    <location>
        <begin position="6"/>
        <end position="57"/>
    </location>
</feature>
<dbReference type="Pfam" id="PF22658">
    <property type="entry name" value="YycE-like_N"/>
    <property type="match status" value="1"/>
</dbReference>
<protein>
    <submittedName>
        <fullName evidence="4">VOC family protein</fullName>
    </submittedName>
</protein>
<dbReference type="EMBL" id="JAMZEJ010000002">
    <property type="protein sequence ID" value="MCQ8239704.1"/>
    <property type="molecule type" value="Genomic_DNA"/>
</dbReference>
<gene>
    <name evidence="4" type="ORF">NFI88_02470</name>
</gene>
<evidence type="ECO:0000313" key="4">
    <source>
        <dbReference type="EMBL" id="MCQ8239704.1"/>
    </source>
</evidence>
<organism evidence="4 5">
    <name type="scientific">Rhizosaccharibacter radicis</name>
    <dbReference type="NCBI Taxonomy" id="2782605"/>
    <lineage>
        <taxon>Bacteria</taxon>
        <taxon>Pseudomonadati</taxon>
        <taxon>Pseudomonadota</taxon>
        <taxon>Alphaproteobacteria</taxon>
        <taxon>Acetobacterales</taxon>
        <taxon>Acetobacteraceae</taxon>
        <taxon>Rhizosaccharibacter</taxon>
    </lineage>
</organism>
<dbReference type="CDD" id="cd06587">
    <property type="entry name" value="VOC"/>
    <property type="match status" value="1"/>
</dbReference>
<dbReference type="InterPro" id="IPR058997">
    <property type="entry name" value="YycE-like_C"/>
</dbReference>
<accession>A0ABT1VTP8</accession>
<dbReference type="RefSeq" id="WP_422918455.1">
    <property type="nucleotide sequence ID" value="NZ_JAMZEJ010000002.1"/>
</dbReference>
<name>A0ABT1VTP8_9PROT</name>
<dbReference type="Gene3D" id="3.10.180.10">
    <property type="entry name" value="2,3-Dihydroxybiphenyl 1,2-Dioxygenase, domain 1"/>
    <property type="match status" value="1"/>
</dbReference>
<dbReference type="Pfam" id="PF22659">
    <property type="entry name" value="YycE-like_C"/>
    <property type="match status" value="1"/>
</dbReference>
<proteinExistence type="predicted"/>
<dbReference type="Proteomes" id="UP001524547">
    <property type="component" value="Unassembled WGS sequence"/>
</dbReference>
<reference evidence="4 5" key="1">
    <citation type="submission" date="2022-06" db="EMBL/GenBank/DDBJ databases">
        <title>Rhizosaccharibacter gen. nov. sp. nov. KSS12, endophytic bacteria isolated from sugarcane.</title>
        <authorList>
            <person name="Pitiwittayakul N."/>
        </authorList>
    </citation>
    <scope>NUCLEOTIDE SEQUENCE [LARGE SCALE GENOMIC DNA]</scope>
    <source>
        <strain evidence="4 5">KSS12</strain>
    </source>
</reference>
<evidence type="ECO:0000313" key="5">
    <source>
        <dbReference type="Proteomes" id="UP001524547"/>
    </source>
</evidence>
<dbReference type="InterPro" id="IPR058998">
    <property type="entry name" value="YycE-like_N"/>
</dbReference>
<feature type="region of interest" description="Disordered" evidence="1">
    <location>
        <begin position="97"/>
        <end position="117"/>
    </location>
</feature>